<dbReference type="Pfam" id="PF01634">
    <property type="entry name" value="HisG"/>
    <property type="match status" value="1"/>
</dbReference>
<evidence type="ECO:0000313" key="13">
    <source>
        <dbReference type="EMBL" id="GAI27173.1"/>
    </source>
</evidence>
<evidence type="ECO:0000256" key="9">
    <source>
        <dbReference type="ARBA" id="ARBA00022741"/>
    </source>
</evidence>
<dbReference type="InterPro" id="IPR013820">
    <property type="entry name" value="ATP_PRibTrfase_cat"/>
</dbReference>
<comment type="pathway">
    <text evidence="3">Amino-acid biosynthesis; L-histidine biosynthesis; L-histidine from 5-phospho-alpha-D-ribose 1-diphosphate: step 1/9.</text>
</comment>
<keyword evidence="5" id="KW-0963">Cytoplasm</keyword>
<keyword evidence="11" id="KW-0368">Histidine biosynthesis</keyword>
<keyword evidence="9" id="KW-0547">Nucleotide-binding</keyword>
<evidence type="ECO:0000256" key="5">
    <source>
        <dbReference type="ARBA" id="ARBA00022490"/>
    </source>
</evidence>
<dbReference type="UniPathway" id="UPA00031">
    <property type="reaction ID" value="UER00006"/>
</dbReference>
<dbReference type="SUPFAM" id="SSF53850">
    <property type="entry name" value="Periplasmic binding protein-like II"/>
    <property type="match status" value="1"/>
</dbReference>
<dbReference type="PANTHER" id="PTHR21403:SF10">
    <property type="entry name" value="ATP PHOSPHORIBOSYLTRANSFERASE"/>
    <property type="match status" value="1"/>
</dbReference>
<feature type="domain" description="ATP phosphoribosyltransferase catalytic" evidence="12">
    <location>
        <begin position="54"/>
        <end position="138"/>
    </location>
</feature>
<dbReference type="GO" id="GO:0005524">
    <property type="term" value="F:ATP binding"/>
    <property type="evidence" value="ECO:0007669"/>
    <property type="project" value="UniProtKB-KW"/>
</dbReference>
<dbReference type="InterPro" id="IPR001348">
    <property type="entry name" value="ATP_PRibTrfase_HisG"/>
</dbReference>
<evidence type="ECO:0000256" key="7">
    <source>
        <dbReference type="ARBA" id="ARBA00022676"/>
    </source>
</evidence>
<comment type="subcellular location">
    <subcellularLocation>
        <location evidence="2">Cytoplasm</location>
    </subcellularLocation>
</comment>
<evidence type="ECO:0000256" key="8">
    <source>
        <dbReference type="ARBA" id="ARBA00022679"/>
    </source>
</evidence>
<dbReference type="EC" id="2.4.2.17" evidence="4"/>
<evidence type="ECO:0000259" key="12">
    <source>
        <dbReference type="Pfam" id="PF01634"/>
    </source>
</evidence>
<proteinExistence type="predicted"/>
<evidence type="ECO:0000256" key="10">
    <source>
        <dbReference type="ARBA" id="ARBA00022840"/>
    </source>
</evidence>
<dbReference type="EMBL" id="BARV01017774">
    <property type="protein sequence ID" value="GAI27173.1"/>
    <property type="molecule type" value="Genomic_DNA"/>
</dbReference>
<comment type="caution">
    <text evidence="13">The sequence shown here is derived from an EMBL/GenBank/DDBJ whole genome shotgun (WGS) entry which is preliminary data.</text>
</comment>
<dbReference type="Gene3D" id="3.40.190.10">
    <property type="entry name" value="Periplasmic binding protein-like II"/>
    <property type="match status" value="1"/>
</dbReference>
<evidence type="ECO:0000256" key="11">
    <source>
        <dbReference type="ARBA" id="ARBA00023102"/>
    </source>
</evidence>
<gene>
    <name evidence="13" type="ORF">S06H3_30212</name>
</gene>
<sequence>MSIKIALPKGRLLAETAALLKRAGWGLSTYHEGTRAYRPKSQRFPNLLAKVFHEKDIPIQVAVGNYDLGICGLDWVEELLVKYPSSALVKVRNLGYGEGVLYVVASWSEAIPAVEEMQAERGIIRLVSEYPNLAESFALNLRL</sequence>
<dbReference type="NCBIfam" id="TIGR00070">
    <property type="entry name" value="hisG"/>
    <property type="match status" value="1"/>
</dbReference>
<evidence type="ECO:0000256" key="1">
    <source>
        <dbReference type="ARBA" id="ARBA00000915"/>
    </source>
</evidence>
<dbReference type="AlphaFoldDB" id="X1M785"/>
<keyword evidence="7" id="KW-0328">Glycosyltransferase</keyword>
<dbReference type="PANTHER" id="PTHR21403">
    <property type="entry name" value="ATP PHOSPHORIBOSYLTRANSFERASE ATP-PRTASE"/>
    <property type="match status" value="1"/>
</dbReference>
<evidence type="ECO:0000256" key="4">
    <source>
        <dbReference type="ARBA" id="ARBA00011946"/>
    </source>
</evidence>
<organism evidence="13">
    <name type="scientific">marine sediment metagenome</name>
    <dbReference type="NCBI Taxonomy" id="412755"/>
    <lineage>
        <taxon>unclassified sequences</taxon>
        <taxon>metagenomes</taxon>
        <taxon>ecological metagenomes</taxon>
    </lineage>
</organism>
<dbReference type="GO" id="GO:0005737">
    <property type="term" value="C:cytoplasm"/>
    <property type="evidence" value="ECO:0007669"/>
    <property type="project" value="UniProtKB-SubCell"/>
</dbReference>
<dbReference type="GO" id="GO:0003879">
    <property type="term" value="F:ATP phosphoribosyltransferase activity"/>
    <property type="evidence" value="ECO:0007669"/>
    <property type="project" value="UniProtKB-EC"/>
</dbReference>
<accession>X1M785</accession>
<feature type="non-terminal residue" evidence="13">
    <location>
        <position position="143"/>
    </location>
</feature>
<dbReference type="GO" id="GO:0000105">
    <property type="term" value="P:L-histidine biosynthetic process"/>
    <property type="evidence" value="ECO:0007669"/>
    <property type="project" value="UniProtKB-UniPathway"/>
</dbReference>
<evidence type="ECO:0000256" key="6">
    <source>
        <dbReference type="ARBA" id="ARBA00022605"/>
    </source>
</evidence>
<keyword evidence="6" id="KW-0028">Amino-acid biosynthesis</keyword>
<keyword evidence="10" id="KW-0067">ATP-binding</keyword>
<evidence type="ECO:0000256" key="3">
    <source>
        <dbReference type="ARBA" id="ARBA00004667"/>
    </source>
</evidence>
<name>X1M785_9ZZZZ</name>
<keyword evidence="8" id="KW-0808">Transferase</keyword>
<evidence type="ECO:0000256" key="2">
    <source>
        <dbReference type="ARBA" id="ARBA00004496"/>
    </source>
</evidence>
<protein>
    <recommendedName>
        <fullName evidence="4">ATP phosphoribosyltransferase</fullName>
        <ecNumber evidence="4">2.4.2.17</ecNumber>
    </recommendedName>
</protein>
<reference evidence="13" key="1">
    <citation type="journal article" date="2014" name="Front. Microbiol.">
        <title>High frequency of phylogenetically diverse reductive dehalogenase-homologous genes in deep subseafloor sedimentary metagenomes.</title>
        <authorList>
            <person name="Kawai M."/>
            <person name="Futagami T."/>
            <person name="Toyoda A."/>
            <person name="Takaki Y."/>
            <person name="Nishi S."/>
            <person name="Hori S."/>
            <person name="Arai W."/>
            <person name="Tsubouchi T."/>
            <person name="Morono Y."/>
            <person name="Uchiyama I."/>
            <person name="Ito T."/>
            <person name="Fujiyama A."/>
            <person name="Inagaki F."/>
            <person name="Takami H."/>
        </authorList>
    </citation>
    <scope>NUCLEOTIDE SEQUENCE</scope>
    <source>
        <strain evidence="13">Expedition CK06-06</strain>
    </source>
</reference>
<comment type="catalytic activity">
    <reaction evidence="1">
        <text>1-(5-phospho-beta-D-ribosyl)-ATP + diphosphate = 5-phospho-alpha-D-ribose 1-diphosphate + ATP</text>
        <dbReference type="Rhea" id="RHEA:18473"/>
        <dbReference type="ChEBI" id="CHEBI:30616"/>
        <dbReference type="ChEBI" id="CHEBI:33019"/>
        <dbReference type="ChEBI" id="CHEBI:58017"/>
        <dbReference type="ChEBI" id="CHEBI:73183"/>
        <dbReference type="EC" id="2.4.2.17"/>
    </reaction>
</comment>